<comment type="caution">
    <text evidence="1">The sequence shown here is derived from an EMBL/GenBank/DDBJ whole genome shotgun (WGS) entry which is preliminary data.</text>
</comment>
<name>A0A814SCI0_9BILA</name>
<organism evidence="1 2">
    <name type="scientific">Brachionus calyciflorus</name>
    <dbReference type="NCBI Taxonomy" id="104777"/>
    <lineage>
        <taxon>Eukaryota</taxon>
        <taxon>Metazoa</taxon>
        <taxon>Spiralia</taxon>
        <taxon>Gnathifera</taxon>
        <taxon>Rotifera</taxon>
        <taxon>Eurotatoria</taxon>
        <taxon>Monogononta</taxon>
        <taxon>Pseudotrocha</taxon>
        <taxon>Ploima</taxon>
        <taxon>Brachionidae</taxon>
        <taxon>Brachionus</taxon>
    </lineage>
</organism>
<evidence type="ECO:0008006" key="3">
    <source>
        <dbReference type="Google" id="ProtNLM"/>
    </source>
</evidence>
<dbReference type="OrthoDB" id="119028at2759"/>
<accession>A0A814SCI0</accession>
<protein>
    <recommendedName>
        <fullName evidence="3">MULE transposase domain-containing protein</fullName>
    </recommendedName>
</protein>
<dbReference type="Proteomes" id="UP000663879">
    <property type="component" value="Unassembled WGS sequence"/>
</dbReference>
<dbReference type="EMBL" id="CAJNOC010011172">
    <property type="protein sequence ID" value="CAF1146241.1"/>
    <property type="molecule type" value="Genomic_DNA"/>
</dbReference>
<sequence>KKEIKRNLIKENIQPPTDNQIQHIINSFNNSEIPDDEDAVFVGKFEYAAMPSQIFRVFLTSKRLIKIFEPELFPIALKLFQEKWSRVNSPAIKTFLEYFDNQWCKDGNNGWYEGFAPGLPSTSNSLESTHAQIKKILNLKRFGLIPFLNECRDNILKEWSTERAPTLSLIDPETNQPQIVENLNQKIFYEFPNVKKDDLVKAYKWNSYNKTIIHLKDDNYYYLTATNIFSKKKNTILVIHDSKNKFSLIFFR</sequence>
<evidence type="ECO:0000313" key="1">
    <source>
        <dbReference type="EMBL" id="CAF1146241.1"/>
    </source>
</evidence>
<feature type="non-terminal residue" evidence="1">
    <location>
        <position position="1"/>
    </location>
</feature>
<gene>
    <name evidence="1" type="ORF">OXX778_LOCUS23107</name>
</gene>
<keyword evidence="2" id="KW-1185">Reference proteome</keyword>
<reference evidence="1" key="1">
    <citation type="submission" date="2021-02" db="EMBL/GenBank/DDBJ databases">
        <authorList>
            <person name="Nowell W R."/>
        </authorList>
    </citation>
    <scope>NUCLEOTIDE SEQUENCE</scope>
    <source>
        <strain evidence="1">Ploen Becks lab</strain>
    </source>
</reference>
<proteinExistence type="predicted"/>
<evidence type="ECO:0000313" key="2">
    <source>
        <dbReference type="Proteomes" id="UP000663879"/>
    </source>
</evidence>
<dbReference type="AlphaFoldDB" id="A0A814SCI0"/>